<dbReference type="EMBL" id="MU853350">
    <property type="protein sequence ID" value="KAK4110498.1"/>
    <property type="molecule type" value="Genomic_DNA"/>
</dbReference>
<reference evidence="2" key="1">
    <citation type="journal article" date="2023" name="Mol. Phylogenet. Evol.">
        <title>Genome-scale phylogeny and comparative genomics of the fungal order Sordariales.</title>
        <authorList>
            <person name="Hensen N."/>
            <person name="Bonometti L."/>
            <person name="Westerberg I."/>
            <person name="Brannstrom I.O."/>
            <person name="Guillou S."/>
            <person name="Cros-Aarteil S."/>
            <person name="Calhoun S."/>
            <person name="Haridas S."/>
            <person name="Kuo A."/>
            <person name="Mondo S."/>
            <person name="Pangilinan J."/>
            <person name="Riley R."/>
            <person name="LaButti K."/>
            <person name="Andreopoulos B."/>
            <person name="Lipzen A."/>
            <person name="Chen C."/>
            <person name="Yan M."/>
            <person name="Daum C."/>
            <person name="Ng V."/>
            <person name="Clum A."/>
            <person name="Steindorff A."/>
            <person name="Ohm R.A."/>
            <person name="Martin F."/>
            <person name="Silar P."/>
            <person name="Natvig D.O."/>
            <person name="Lalanne C."/>
            <person name="Gautier V."/>
            <person name="Ament-Velasquez S.L."/>
            <person name="Kruys A."/>
            <person name="Hutchinson M.I."/>
            <person name="Powell A.J."/>
            <person name="Barry K."/>
            <person name="Miller A.N."/>
            <person name="Grigoriev I.V."/>
            <person name="Debuchy R."/>
            <person name="Gladieux P."/>
            <person name="Hiltunen Thoren M."/>
            <person name="Johannesson H."/>
        </authorList>
    </citation>
    <scope>NUCLEOTIDE SEQUENCE</scope>
    <source>
        <strain evidence="2">CBS 508.74</strain>
    </source>
</reference>
<accession>A0AAN6QHT3</accession>
<evidence type="ECO:0000256" key="1">
    <source>
        <dbReference type="SAM" id="MobiDB-lite"/>
    </source>
</evidence>
<feature type="region of interest" description="Disordered" evidence="1">
    <location>
        <begin position="1"/>
        <end position="22"/>
    </location>
</feature>
<comment type="caution">
    <text evidence="2">The sequence shown here is derived from an EMBL/GenBank/DDBJ whole genome shotgun (WGS) entry which is preliminary data.</text>
</comment>
<dbReference type="GeneID" id="89939758"/>
<sequence length="64" mass="6968">MAIVPHDDQQPTPETASHSANLSEAKYMPCDLHSKPFAVFKDPTPELHSKVTPFPISQSSAGIH</sequence>
<organism evidence="2 3">
    <name type="scientific">Canariomyces notabilis</name>
    <dbReference type="NCBI Taxonomy" id="2074819"/>
    <lineage>
        <taxon>Eukaryota</taxon>
        <taxon>Fungi</taxon>
        <taxon>Dikarya</taxon>
        <taxon>Ascomycota</taxon>
        <taxon>Pezizomycotina</taxon>
        <taxon>Sordariomycetes</taxon>
        <taxon>Sordariomycetidae</taxon>
        <taxon>Sordariales</taxon>
        <taxon>Chaetomiaceae</taxon>
        <taxon>Canariomyces</taxon>
    </lineage>
</organism>
<name>A0AAN6QHT3_9PEZI</name>
<gene>
    <name evidence="2" type="ORF">N656DRAFT_781707</name>
</gene>
<evidence type="ECO:0000313" key="2">
    <source>
        <dbReference type="EMBL" id="KAK4110498.1"/>
    </source>
</evidence>
<keyword evidence="3" id="KW-1185">Reference proteome</keyword>
<proteinExistence type="predicted"/>
<evidence type="ECO:0000313" key="3">
    <source>
        <dbReference type="Proteomes" id="UP001302812"/>
    </source>
</evidence>
<dbReference type="AlphaFoldDB" id="A0AAN6QHT3"/>
<dbReference type="RefSeq" id="XP_064668068.1">
    <property type="nucleotide sequence ID" value="XM_064815633.1"/>
</dbReference>
<dbReference type="Proteomes" id="UP001302812">
    <property type="component" value="Unassembled WGS sequence"/>
</dbReference>
<feature type="compositionally biased region" description="Polar residues" evidence="1">
    <location>
        <begin position="10"/>
        <end position="22"/>
    </location>
</feature>
<protein>
    <submittedName>
        <fullName evidence="2">Uncharacterized protein</fullName>
    </submittedName>
</protein>
<reference evidence="2" key="2">
    <citation type="submission" date="2023-05" db="EMBL/GenBank/DDBJ databases">
        <authorList>
            <consortium name="Lawrence Berkeley National Laboratory"/>
            <person name="Steindorff A."/>
            <person name="Hensen N."/>
            <person name="Bonometti L."/>
            <person name="Westerberg I."/>
            <person name="Brannstrom I.O."/>
            <person name="Guillou S."/>
            <person name="Cros-Aarteil S."/>
            <person name="Calhoun S."/>
            <person name="Haridas S."/>
            <person name="Kuo A."/>
            <person name="Mondo S."/>
            <person name="Pangilinan J."/>
            <person name="Riley R."/>
            <person name="Labutti K."/>
            <person name="Andreopoulos B."/>
            <person name="Lipzen A."/>
            <person name="Chen C."/>
            <person name="Yanf M."/>
            <person name="Daum C."/>
            <person name="Ng V."/>
            <person name="Clum A."/>
            <person name="Ohm R."/>
            <person name="Martin F."/>
            <person name="Silar P."/>
            <person name="Natvig D."/>
            <person name="Lalanne C."/>
            <person name="Gautier V."/>
            <person name="Ament-Velasquez S.L."/>
            <person name="Kruys A."/>
            <person name="Hutchinson M.I."/>
            <person name="Powell A.J."/>
            <person name="Barry K."/>
            <person name="Miller A.N."/>
            <person name="Grigoriev I.V."/>
            <person name="Debuchy R."/>
            <person name="Gladieux P."/>
            <person name="Thoren M.H."/>
            <person name="Johannesson H."/>
        </authorList>
    </citation>
    <scope>NUCLEOTIDE SEQUENCE</scope>
    <source>
        <strain evidence="2">CBS 508.74</strain>
    </source>
</reference>